<keyword evidence="3" id="KW-1185">Reference proteome</keyword>
<name>H6L1Z6_SAPGL</name>
<feature type="compositionally biased region" description="Basic residues" evidence="1">
    <location>
        <begin position="41"/>
        <end position="54"/>
    </location>
</feature>
<feature type="region of interest" description="Disordered" evidence="1">
    <location>
        <begin position="1"/>
        <end position="54"/>
    </location>
</feature>
<reference evidence="2 3" key="1">
    <citation type="journal article" date="2012" name="Stand. Genomic Sci.">
        <title>Complete genome sequencing and analysis of Saprospira grandis str. Lewin, a predatory marine bacterium.</title>
        <authorList>
            <person name="Saw J.H."/>
            <person name="Yuryev A."/>
            <person name="Kanbe M."/>
            <person name="Hou S."/>
            <person name="Young A.G."/>
            <person name="Aizawa S."/>
            <person name="Alam M."/>
        </authorList>
    </citation>
    <scope>NUCLEOTIDE SEQUENCE [LARGE SCALE GENOMIC DNA]</scope>
    <source>
        <strain evidence="2 3">Lewin</strain>
    </source>
</reference>
<sequence>METGAAQPQTKVFERSEKTAGPSRPASQCTARPERSEGQPQKKRSKKINKILLH</sequence>
<dbReference type="KEGG" id="sgn:SGRA_0795"/>
<dbReference type="EMBL" id="CP002831">
    <property type="protein sequence ID" value="AFC23533.1"/>
    <property type="molecule type" value="Genomic_DNA"/>
</dbReference>
<evidence type="ECO:0000256" key="1">
    <source>
        <dbReference type="SAM" id="MobiDB-lite"/>
    </source>
</evidence>
<accession>H6L1Z6</accession>
<feature type="compositionally biased region" description="Polar residues" evidence="1">
    <location>
        <begin position="1"/>
        <end position="10"/>
    </location>
</feature>
<dbReference type="Proteomes" id="UP000007519">
    <property type="component" value="Chromosome"/>
</dbReference>
<dbReference type="HOGENOM" id="CLU_209236_1_0_10"/>
<dbReference type="AlphaFoldDB" id="H6L1Z6"/>
<protein>
    <submittedName>
        <fullName evidence="2">Uncharacterized protein</fullName>
    </submittedName>
</protein>
<gene>
    <name evidence="2" type="ordered locus">SGRA_0795</name>
</gene>
<evidence type="ECO:0000313" key="3">
    <source>
        <dbReference type="Proteomes" id="UP000007519"/>
    </source>
</evidence>
<organism evidence="2 3">
    <name type="scientific">Saprospira grandis (strain Lewin)</name>
    <dbReference type="NCBI Taxonomy" id="984262"/>
    <lineage>
        <taxon>Bacteria</taxon>
        <taxon>Pseudomonadati</taxon>
        <taxon>Bacteroidota</taxon>
        <taxon>Saprospiria</taxon>
        <taxon>Saprospirales</taxon>
        <taxon>Saprospiraceae</taxon>
        <taxon>Saprospira</taxon>
    </lineage>
</organism>
<proteinExistence type="predicted"/>
<evidence type="ECO:0000313" key="2">
    <source>
        <dbReference type="EMBL" id="AFC23533.1"/>
    </source>
</evidence>